<dbReference type="InterPro" id="IPR021342">
    <property type="entry name" value="DUF2959"/>
</dbReference>
<dbReference type="Proteomes" id="UP000269883">
    <property type="component" value="Chromosome"/>
</dbReference>
<dbReference type="RefSeq" id="WP_126380640.1">
    <property type="nucleotide sequence ID" value="NZ_AP017378.1"/>
</dbReference>
<protein>
    <recommendedName>
        <fullName evidence="4">DNA repair ATPase</fullName>
    </recommendedName>
</protein>
<dbReference type="OrthoDB" id="9780401at2"/>
<dbReference type="AlphaFoldDB" id="A0A2Z6B261"/>
<organism evidence="2 3">
    <name type="scientific">Desulfovibrio ferrophilus</name>
    <dbReference type="NCBI Taxonomy" id="241368"/>
    <lineage>
        <taxon>Bacteria</taxon>
        <taxon>Pseudomonadati</taxon>
        <taxon>Thermodesulfobacteriota</taxon>
        <taxon>Desulfovibrionia</taxon>
        <taxon>Desulfovibrionales</taxon>
        <taxon>Desulfovibrionaceae</taxon>
        <taxon>Desulfovibrio</taxon>
    </lineage>
</organism>
<evidence type="ECO:0000313" key="2">
    <source>
        <dbReference type="EMBL" id="BBD09607.1"/>
    </source>
</evidence>
<keyword evidence="1" id="KW-0175">Coiled coil</keyword>
<keyword evidence="3" id="KW-1185">Reference proteome</keyword>
<evidence type="ECO:0008006" key="4">
    <source>
        <dbReference type="Google" id="ProtNLM"/>
    </source>
</evidence>
<dbReference type="PROSITE" id="PS51257">
    <property type="entry name" value="PROKAR_LIPOPROTEIN"/>
    <property type="match status" value="1"/>
</dbReference>
<feature type="coiled-coil region" evidence="1">
    <location>
        <begin position="36"/>
        <end position="63"/>
    </location>
</feature>
<proteinExistence type="predicted"/>
<dbReference type="KEGG" id="dfl:DFE_2881"/>
<gene>
    <name evidence="2" type="ORF">DFE_2881</name>
</gene>
<evidence type="ECO:0000256" key="1">
    <source>
        <dbReference type="SAM" id="Coils"/>
    </source>
</evidence>
<reference evidence="2 3" key="1">
    <citation type="journal article" date="2018" name="Sci. Adv.">
        <title>Multi-heme cytochromes provide a pathway for survival in energy-limited environments.</title>
        <authorList>
            <person name="Deng X."/>
            <person name="Dohmae N."/>
            <person name="Nealson K.H."/>
            <person name="Hashimoto K."/>
            <person name="Okamoto A."/>
        </authorList>
    </citation>
    <scope>NUCLEOTIDE SEQUENCE [LARGE SCALE GENOMIC DNA]</scope>
    <source>
        <strain evidence="2 3">IS5</strain>
    </source>
</reference>
<evidence type="ECO:0000313" key="3">
    <source>
        <dbReference type="Proteomes" id="UP000269883"/>
    </source>
</evidence>
<sequence>MRPVVRVIPLLLCLLTLVACQKAYYGAMEKVGIHKRDILVDRVEDARDSQAEAKEEFANALERFQSVVKVDGGELQETYERLNSTYEDCDDKAQNVSTRIAKVQDVAEALFEEWQAELNQYSSAKLRQQSASQLTRTKREYKKLLSAMRKAEKSMHPVLSTLHDQVLFLKHNLNARAIASIKNELDTVERDVASLVKTMEVSINEANQFIEQMLGD</sequence>
<dbReference type="EMBL" id="AP017378">
    <property type="protein sequence ID" value="BBD09607.1"/>
    <property type="molecule type" value="Genomic_DNA"/>
</dbReference>
<dbReference type="Gene3D" id="1.20.5.300">
    <property type="match status" value="1"/>
</dbReference>
<accession>A0A2Z6B261</accession>
<dbReference type="Pfam" id="PF11172">
    <property type="entry name" value="DUF2959"/>
    <property type="match status" value="1"/>
</dbReference>
<name>A0A2Z6B261_9BACT</name>